<evidence type="ECO:0008006" key="5">
    <source>
        <dbReference type="Google" id="ProtNLM"/>
    </source>
</evidence>
<reference evidence="3 4" key="1">
    <citation type="journal article" date="2024" name="Nat. Commun.">
        <title>Phylogenomics reveals the evolutionary origins of lichenization in chlorophyte algae.</title>
        <authorList>
            <person name="Puginier C."/>
            <person name="Libourel C."/>
            <person name="Otte J."/>
            <person name="Skaloud P."/>
            <person name="Haon M."/>
            <person name="Grisel S."/>
            <person name="Petersen M."/>
            <person name="Berrin J.G."/>
            <person name="Delaux P.M."/>
            <person name="Dal Grande F."/>
            <person name="Keller J."/>
        </authorList>
    </citation>
    <scope>NUCLEOTIDE SEQUENCE [LARGE SCALE GENOMIC DNA]</scope>
    <source>
        <strain evidence="3 4">SAG 2036</strain>
    </source>
</reference>
<keyword evidence="2" id="KW-1133">Transmembrane helix</keyword>
<feature type="transmembrane region" description="Helical" evidence="2">
    <location>
        <begin position="41"/>
        <end position="62"/>
    </location>
</feature>
<organism evidence="3 4">
    <name type="scientific">Symbiochloris irregularis</name>
    <dbReference type="NCBI Taxonomy" id="706552"/>
    <lineage>
        <taxon>Eukaryota</taxon>
        <taxon>Viridiplantae</taxon>
        <taxon>Chlorophyta</taxon>
        <taxon>core chlorophytes</taxon>
        <taxon>Trebouxiophyceae</taxon>
        <taxon>Trebouxiales</taxon>
        <taxon>Trebouxiaceae</taxon>
        <taxon>Symbiochloris</taxon>
    </lineage>
</organism>
<sequence>MPRAGEGNGVGDPASANKASEPLLSKSSQSQLPGSANRQSWPFWLLVSVLACILVGTSAVLLRSSLLPLLYWEQSLLRPRLSRSQLTLLRSPLGQGSNKLLNATAAGGDLGEDPVDLTEVVKQPKPQQHRISAAVHAQSRSSPAGQQVEESRPPAMDTIAVLPGMPPAPPGPAESGYGTRPWPPGMNEKAVKRATEAMEKLMSQPNHTADPDQPWNRQPTSYTLYAIDQHTRFNPSYRAVTDLGDTVFVKFACFPGTRGHDAAGLCARAMPAGVEEMSRAHNDAIQAVTDQCGLSFLKSRTWSAHVNATTPEGIEINGLMGFFAEWVNGTNPEKWRSEGKIKWIQKLGPERIWLGALHDFILCESDRHQGNLVVLDGGTGAFKFIDNDHELNNRAAIGQGFKHVKDKSCMPSSLFLPQNMESWRLLKLKVPLAKLDMRCWTGPTMDIPLPSKVRTCLEHFSGSTPQQLQEQYGMPLLEHAESLHQRSKDLLELGFWRALMRQVEPHESTFWWNPARLPWDDHMFAHWRHSLWRPLEEPNCRLD</sequence>
<dbReference type="EMBL" id="JALJOQ010000021">
    <property type="protein sequence ID" value="KAK9809341.1"/>
    <property type="molecule type" value="Genomic_DNA"/>
</dbReference>
<name>A0AAW1PLD3_9CHLO</name>
<evidence type="ECO:0000313" key="4">
    <source>
        <dbReference type="Proteomes" id="UP001465755"/>
    </source>
</evidence>
<accession>A0AAW1PLD3</accession>
<keyword evidence="4" id="KW-1185">Reference proteome</keyword>
<comment type="caution">
    <text evidence="3">The sequence shown here is derived from an EMBL/GenBank/DDBJ whole genome shotgun (WGS) entry which is preliminary data.</text>
</comment>
<dbReference type="AlphaFoldDB" id="A0AAW1PLD3"/>
<gene>
    <name evidence="3" type="ORF">WJX73_006895</name>
</gene>
<feature type="compositionally biased region" description="Gly residues" evidence="1">
    <location>
        <begin position="1"/>
        <end position="10"/>
    </location>
</feature>
<dbReference type="Proteomes" id="UP001465755">
    <property type="component" value="Unassembled WGS sequence"/>
</dbReference>
<feature type="region of interest" description="Disordered" evidence="1">
    <location>
        <begin position="1"/>
        <end position="31"/>
    </location>
</feature>
<protein>
    <recommendedName>
        <fullName evidence="5">PI3K/PI4K catalytic domain-containing protein</fullName>
    </recommendedName>
</protein>
<evidence type="ECO:0000313" key="3">
    <source>
        <dbReference type="EMBL" id="KAK9809341.1"/>
    </source>
</evidence>
<evidence type="ECO:0000256" key="2">
    <source>
        <dbReference type="SAM" id="Phobius"/>
    </source>
</evidence>
<keyword evidence="2" id="KW-0812">Transmembrane</keyword>
<evidence type="ECO:0000256" key="1">
    <source>
        <dbReference type="SAM" id="MobiDB-lite"/>
    </source>
</evidence>
<proteinExistence type="predicted"/>
<feature type="compositionally biased region" description="Low complexity" evidence="1">
    <location>
        <begin position="20"/>
        <end position="31"/>
    </location>
</feature>
<keyword evidence="2" id="KW-0472">Membrane</keyword>